<dbReference type="SUPFAM" id="SSF48179">
    <property type="entry name" value="6-phosphogluconate dehydrogenase C-terminal domain-like"/>
    <property type="match status" value="1"/>
</dbReference>
<comment type="caution">
    <text evidence="10">The sequence shown here is derived from an EMBL/GenBank/DDBJ whole genome shotgun (WGS) entry which is preliminary data.</text>
</comment>
<dbReference type="Gene3D" id="3.40.50.720">
    <property type="entry name" value="NAD(P)-binding Rossmann-like Domain"/>
    <property type="match status" value="2"/>
</dbReference>
<evidence type="ECO:0000256" key="4">
    <source>
        <dbReference type="ARBA" id="ARBA00015132"/>
    </source>
</evidence>
<dbReference type="Proteomes" id="UP000016426">
    <property type="component" value="Unassembled WGS sequence"/>
</dbReference>
<dbReference type="InterPro" id="IPR008927">
    <property type="entry name" value="6-PGluconate_DH-like_C_sf"/>
</dbReference>
<evidence type="ECO:0000259" key="9">
    <source>
        <dbReference type="SMART" id="SM00984"/>
    </source>
</evidence>
<name>A0ABP2XL85_9NEIS</name>
<dbReference type="PIRSF" id="PIRSF500134">
    <property type="entry name" value="UDPglc_DH_bac"/>
    <property type="match status" value="1"/>
</dbReference>
<dbReference type="EC" id="1.1.1.22" evidence="3 8"/>
<evidence type="ECO:0000313" key="10">
    <source>
        <dbReference type="EMBL" id="ERE04566.1"/>
    </source>
</evidence>
<dbReference type="Gene3D" id="1.20.5.100">
    <property type="entry name" value="Cytochrome c1, transmembrane anchor, C-terminal"/>
    <property type="match status" value="1"/>
</dbReference>
<accession>A0ABP2XL85</accession>
<dbReference type="Pfam" id="PF00984">
    <property type="entry name" value="UDPG_MGDP_dh"/>
    <property type="match status" value="1"/>
</dbReference>
<organism evidence="10 11">
    <name type="scientific">Pseudogulbenkiania ferrooxidans EGD-HP2</name>
    <dbReference type="NCBI Taxonomy" id="1388764"/>
    <lineage>
        <taxon>Bacteria</taxon>
        <taxon>Pseudomonadati</taxon>
        <taxon>Pseudomonadota</taxon>
        <taxon>Betaproteobacteria</taxon>
        <taxon>Neisseriales</taxon>
        <taxon>Chromobacteriaceae</taxon>
        <taxon>Pseudogulbenkiania</taxon>
    </lineage>
</organism>
<evidence type="ECO:0000256" key="2">
    <source>
        <dbReference type="ARBA" id="ARBA00006601"/>
    </source>
</evidence>
<dbReference type="InterPro" id="IPR014026">
    <property type="entry name" value="UDP-Glc/GDP-Man_DH_dimer"/>
</dbReference>
<dbReference type="PANTHER" id="PTHR43750:SF3">
    <property type="entry name" value="UDP-GLUCOSE 6-DEHYDROGENASE TUAD"/>
    <property type="match status" value="1"/>
</dbReference>
<evidence type="ECO:0000256" key="3">
    <source>
        <dbReference type="ARBA" id="ARBA00012954"/>
    </source>
</evidence>
<evidence type="ECO:0000256" key="7">
    <source>
        <dbReference type="ARBA" id="ARBA00047473"/>
    </source>
</evidence>
<dbReference type="InterPro" id="IPR001732">
    <property type="entry name" value="UDP-Glc/GDP-Man_DH_N"/>
</dbReference>
<dbReference type="Pfam" id="PF03720">
    <property type="entry name" value="UDPG_MGDP_dh_C"/>
    <property type="match status" value="1"/>
</dbReference>
<feature type="domain" description="UDP-glucose/GDP-mannose dehydrogenase C-terminal" evidence="9">
    <location>
        <begin position="320"/>
        <end position="424"/>
    </location>
</feature>
<dbReference type="SMART" id="SM00984">
    <property type="entry name" value="UDPG_MGDP_dh_C"/>
    <property type="match status" value="1"/>
</dbReference>
<comment type="pathway">
    <text evidence="1">Nucleotide-sugar biosynthesis; UDP-alpha-D-glucuronate biosynthesis; UDP-alpha-D-glucuronate from UDP-alpha-D-glucose: step 1/1.</text>
</comment>
<dbReference type="NCBIfam" id="TIGR03026">
    <property type="entry name" value="NDP-sugDHase"/>
    <property type="match status" value="1"/>
</dbReference>
<dbReference type="InterPro" id="IPR014027">
    <property type="entry name" value="UDP-Glc/GDP-Man_DH_C"/>
</dbReference>
<sequence>MKITVIGSGYVGLVTGTCLAETGYHVCCLDVDPRKIEILQNGGIPIFEPGLEDMVKRNVAAGRLHFTTDVAASVAFGEVQFIAVGTPPDEDGSADLQYVLAAARNIARHMTGYRVVVDKSTVPVGTADKVRAAIADELAQRGADLPFSVVSNPEFLKEGAAIEDFMRPDRVVIGVDDDRAAEIMRRLYKPFQRSHERVLLMDVRSAELTKYAANAMLATRISFMNELANLAETMGADIEQVRQGMGSDPRIGYHFLYPGVGYGGSCFPKDVKALVRTAKENGHTLRVLTAVEEANEVQKLRLVEKVVSRFGEDLSGRRLALWGLAFKPNTDDMREAPSRVIVEELTRRGAEIVAFDPVAAHEAQRVMSGINGVVFADDMMQALQGADALLIVTEWKMFRAPDFEAIRRSLKQPLIFDGRNMYDPAWLREQGFDYHAIGR</sequence>
<proteinExistence type="inferred from homology"/>
<dbReference type="InterPro" id="IPR017476">
    <property type="entry name" value="UDP-Glc/GDP-Man"/>
</dbReference>
<dbReference type="InterPro" id="IPR036220">
    <property type="entry name" value="UDP-Glc/GDP-Man_DH_C_sf"/>
</dbReference>
<dbReference type="SUPFAM" id="SSF51735">
    <property type="entry name" value="NAD(P)-binding Rossmann-fold domains"/>
    <property type="match status" value="1"/>
</dbReference>
<evidence type="ECO:0000256" key="8">
    <source>
        <dbReference type="PIRNR" id="PIRNR000124"/>
    </source>
</evidence>
<comment type="catalytic activity">
    <reaction evidence="7 8">
        <text>UDP-alpha-D-glucose + 2 NAD(+) + H2O = UDP-alpha-D-glucuronate + 2 NADH + 3 H(+)</text>
        <dbReference type="Rhea" id="RHEA:23596"/>
        <dbReference type="ChEBI" id="CHEBI:15377"/>
        <dbReference type="ChEBI" id="CHEBI:15378"/>
        <dbReference type="ChEBI" id="CHEBI:57540"/>
        <dbReference type="ChEBI" id="CHEBI:57945"/>
        <dbReference type="ChEBI" id="CHEBI:58052"/>
        <dbReference type="ChEBI" id="CHEBI:58885"/>
        <dbReference type="EC" id="1.1.1.22"/>
    </reaction>
</comment>
<gene>
    <name evidence="10" type="ORF">O166_11255</name>
</gene>
<keyword evidence="6 8" id="KW-0520">NAD</keyword>
<protein>
    <recommendedName>
        <fullName evidence="4 8">UDP-glucose 6-dehydrogenase</fullName>
        <ecNumber evidence="3 8">1.1.1.22</ecNumber>
    </recommendedName>
</protein>
<evidence type="ECO:0000313" key="11">
    <source>
        <dbReference type="Proteomes" id="UP000016426"/>
    </source>
</evidence>
<reference evidence="10 11" key="1">
    <citation type="journal article" date="2013" name="Genome Announc.">
        <title>Genome Sequence of the Pigment-Producing Bacterium Pseudogulbenkiania ferrooxidans, Isolated from Loktak Lake.</title>
        <authorList>
            <person name="Puranik S."/>
            <person name="Talkal R."/>
            <person name="Qureshi A."/>
            <person name="Khardenavis A."/>
            <person name="Kapley A."/>
            <person name="Purohit H.J."/>
        </authorList>
    </citation>
    <scope>NUCLEOTIDE SEQUENCE [LARGE SCALE GENOMIC DNA]</scope>
    <source>
        <strain evidence="10 11">EGD-HP2</strain>
    </source>
</reference>
<dbReference type="Pfam" id="PF03721">
    <property type="entry name" value="UDPG_MGDP_dh_N"/>
    <property type="match status" value="1"/>
</dbReference>
<dbReference type="PANTHER" id="PTHR43750">
    <property type="entry name" value="UDP-GLUCOSE 6-DEHYDROGENASE TUAD"/>
    <property type="match status" value="1"/>
</dbReference>
<dbReference type="RefSeq" id="WP_021477778.1">
    <property type="nucleotide sequence ID" value="NZ_AVPH01000251.1"/>
</dbReference>
<dbReference type="InterPro" id="IPR036291">
    <property type="entry name" value="NAD(P)-bd_dom_sf"/>
</dbReference>
<evidence type="ECO:0000256" key="5">
    <source>
        <dbReference type="ARBA" id="ARBA00023002"/>
    </source>
</evidence>
<dbReference type="PIRSF" id="PIRSF000124">
    <property type="entry name" value="UDPglc_GDPman_dh"/>
    <property type="match status" value="1"/>
</dbReference>
<evidence type="ECO:0000256" key="6">
    <source>
        <dbReference type="ARBA" id="ARBA00023027"/>
    </source>
</evidence>
<evidence type="ECO:0000256" key="1">
    <source>
        <dbReference type="ARBA" id="ARBA00004701"/>
    </source>
</evidence>
<keyword evidence="11" id="KW-1185">Reference proteome</keyword>
<comment type="similarity">
    <text evidence="2 8">Belongs to the UDP-glucose/GDP-mannose dehydrogenase family.</text>
</comment>
<dbReference type="SUPFAM" id="SSF52413">
    <property type="entry name" value="UDP-glucose/GDP-mannose dehydrogenase C-terminal domain"/>
    <property type="match status" value="1"/>
</dbReference>
<dbReference type="InterPro" id="IPR028357">
    <property type="entry name" value="UDPglc_DH_bac"/>
</dbReference>
<keyword evidence="5 8" id="KW-0560">Oxidoreductase</keyword>
<dbReference type="EMBL" id="AVPH01000251">
    <property type="protein sequence ID" value="ERE04566.1"/>
    <property type="molecule type" value="Genomic_DNA"/>
</dbReference>